<dbReference type="Proteomes" id="UP000091926">
    <property type="component" value="Chromosome"/>
</dbReference>
<dbReference type="EMBL" id="CP016172">
    <property type="protein sequence ID" value="ANN77431.1"/>
    <property type="molecule type" value="Genomic_DNA"/>
</dbReference>
<evidence type="ECO:0000313" key="1">
    <source>
        <dbReference type="EMBL" id="ANN77431.1"/>
    </source>
</evidence>
<evidence type="ECO:0000313" key="2">
    <source>
        <dbReference type="Proteomes" id="UP000091926"/>
    </source>
</evidence>
<proteinExistence type="predicted"/>
<dbReference type="Gene3D" id="2.130.10.10">
    <property type="entry name" value="YVTN repeat-like/Quinoprotein amine dehydrogenase"/>
    <property type="match status" value="2"/>
</dbReference>
<gene>
    <name evidence="1" type="ORF">BAU07_10245</name>
</gene>
<dbReference type="KEGG" id="bfz:BAU07_10245"/>
<dbReference type="STRING" id="463014.BAU07_10245"/>
<sequence>MDEDNNTAYVCNSDGSNVLPINTRTRTPGDPIQLAHSPELAVLNKRTHTLYTLSFDGYVMPIDTRTNEAGTPVSVEGGSPRAATQNIVLNQKQDLLYVADYYGGKIYIIDPKSGQQTPDSPIVLSVNPQDIEIDEANDTLYVLYVVSDSSNAGYVIPISTNSPDPEVDPIAVGYAPSVMVLDKVNRYLYISNNDRKITTLFTPTNTVDIGAIDHGGLNMAAMAVDEGFQILYVAGSDESAQRRGRVVIFRADIGKVDGSVSVGDLPNG</sequence>
<dbReference type="SUPFAM" id="SSF51004">
    <property type="entry name" value="C-terminal (heme d1) domain of cytochrome cd1-nitrite reductase"/>
    <property type="match status" value="1"/>
</dbReference>
<dbReference type="AlphaFoldDB" id="A0A193GD96"/>
<keyword evidence="2" id="KW-1185">Reference proteome</keyword>
<dbReference type="InterPro" id="IPR011048">
    <property type="entry name" value="Haem_d1_sf"/>
</dbReference>
<dbReference type="PANTHER" id="PTHR47197:SF3">
    <property type="entry name" value="DIHYDRO-HEME D1 DEHYDROGENASE"/>
    <property type="match status" value="1"/>
</dbReference>
<protein>
    <recommendedName>
        <fullName evidence="3">SMP-30/Gluconolactonase/LRE-like region domain-containing protein</fullName>
    </recommendedName>
</protein>
<accession>A0A193GD96</accession>
<reference evidence="1 2" key="1">
    <citation type="submission" date="2016-06" db="EMBL/GenBank/DDBJ databases">
        <title>Complete genome sequences of Bordetella bronchialis and Bordetella flabilis.</title>
        <authorList>
            <person name="LiPuma J.J."/>
            <person name="Spilker T."/>
        </authorList>
    </citation>
    <scope>NUCLEOTIDE SEQUENCE [LARGE SCALE GENOMIC DNA]</scope>
    <source>
        <strain evidence="1 2">AU10664</strain>
    </source>
</reference>
<dbReference type="InterPro" id="IPR015943">
    <property type="entry name" value="WD40/YVTN_repeat-like_dom_sf"/>
</dbReference>
<name>A0A193GD96_9BORD</name>
<dbReference type="PANTHER" id="PTHR47197">
    <property type="entry name" value="PROTEIN NIRF"/>
    <property type="match status" value="1"/>
</dbReference>
<evidence type="ECO:0008006" key="3">
    <source>
        <dbReference type="Google" id="ProtNLM"/>
    </source>
</evidence>
<organism evidence="1 2">
    <name type="scientific">Bordetella flabilis</name>
    <dbReference type="NCBI Taxonomy" id="463014"/>
    <lineage>
        <taxon>Bacteria</taxon>
        <taxon>Pseudomonadati</taxon>
        <taxon>Pseudomonadota</taxon>
        <taxon>Betaproteobacteria</taxon>
        <taxon>Burkholderiales</taxon>
        <taxon>Alcaligenaceae</taxon>
        <taxon>Bordetella</taxon>
    </lineage>
</organism>
<dbReference type="InterPro" id="IPR051200">
    <property type="entry name" value="Host-pathogen_enzymatic-act"/>
</dbReference>